<evidence type="ECO:0000256" key="1">
    <source>
        <dbReference type="SAM" id="MobiDB-lite"/>
    </source>
</evidence>
<reference evidence="5" key="1">
    <citation type="submission" date="2025-08" db="UniProtKB">
        <authorList>
            <consortium name="RefSeq"/>
        </authorList>
    </citation>
    <scope>IDENTIFICATION</scope>
    <source>
        <tissue evidence="5">Testes</tissue>
    </source>
</reference>
<dbReference type="InterPro" id="IPR036179">
    <property type="entry name" value="Ig-like_dom_sf"/>
</dbReference>
<feature type="region of interest" description="Disordered" evidence="1">
    <location>
        <begin position="242"/>
        <end position="290"/>
    </location>
</feature>
<dbReference type="Gene3D" id="2.60.40.10">
    <property type="entry name" value="Immunoglobulins"/>
    <property type="match status" value="1"/>
</dbReference>
<dbReference type="Proteomes" id="UP000694865">
    <property type="component" value="Unplaced"/>
</dbReference>
<proteinExistence type="predicted"/>
<sequence>MAFHLAFGVYVIAFIEAILLYGESSAALAKESQTAIAGDASVHLPCYYDKPAGSVDVGNVWLQWRNEELILLELKLFSSSLASYLSVEKYSVDDDGRMVIHNVTIEDEGKYLCLVNWDMKDYYITQQTEVNLRVLSPKREVYLHLEPSGKRQNVTHGTAIQLDQSKDHVIECSAANDDRETQLVWDVQPSILNTVIVYGEEDIKTSRLIILADNETGIITCTCSLNRPPLPPMTTSITVELIKPSEKKTKKNTENRRDRKKRRRRPADSSHPKRRRKPANLHHRMSPFTL</sequence>
<gene>
    <name evidence="5" type="primary">LOC102808616</name>
</gene>
<name>A0ABM0MI14_SACKO</name>
<keyword evidence="2" id="KW-0732">Signal</keyword>
<evidence type="ECO:0000313" key="5">
    <source>
        <dbReference type="RefSeq" id="XP_006819655.1"/>
    </source>
</evidence>
<feature type="signal peptide" evidence="2">
    <location>
        <begin position="1"/>
        <end position="17"/>
    </location>
</feature>
<dbReference type="InterPro" id="IPR003599">
    <property type="entry name" value="Ig_sub"/>
</dbReference>
<feature type="chain" id="PRO_5046293762" evidence="2">
    <location>
        <begin position="18"/>
        <end position="290"/>
    </location>
</feature>
<dbReference type="SMART" id="SM00409">
    <property type="entry name" value="IG"/>
    <property type="match status" value="1"/>
</dbReference>
<dbReference type="InterPro" id="IPR013783">
    <property type="entry name" value="Ig-like_fold"/>
</dbReference>
<feature type="compositionally biased region" description="Basic residues" evidence="1">
    <location>
        <begin position="272"/>
        <end position="290"/>
    </location>
</feature>
<feature type="domain" description="Ig-like" evidence="3">
    <location>
        <begin position="137"/>
        <end position="238"/>
    </location>
</feature>
<organism evidence="4 5">
    <name type="scientific">Saccoglossus kowalevskii</name>
    <name type="common">Acorn worm</name>
    <dbReference type="NCBI Taxonomy" id="10224"/>
    <lineage>
        <taxon>Eukaryota</taxon>
        <taxon>Metazoa</taxon>
        <taxon>Hemichordata</taxon>
        <taxon>Enteropneusta</taxon>
        <taxon>Harrimaniidae</taxon>
        <taxon>Saccoglossus</taxon>
    </lineage>
</organism>
<dbReference type="PROSITE" id="PS50835">
    <property type="entry name" value="IG_LIKE"/>
    <property type="match status" value="2"/>
</dbReference>
<feature type="compositionally biased region" description="Basic and acidic residues" evidence="1">
    <location>
        <begin position="243"/>
        <end position="257"/>
    </location>
</feature>
<dbReference type="RefSeq" id="XP_006819655.1">
    <property type="nucleotide sequence ID" value="XM_006819592.1"/>
</dbReference>
<evidence type="ECO:0000259" key="3">
    <source>
        <dbReference type="PROSITE" id="PS50835"/>
    </source>
</evidence>
<feature type="domain" description="Ig-like" evidence="3">
    <location>
        <begin position="23"/>
        <end position="131"/>
    </location>
</feature>
<evidence type="ECO:0000313" key="4">
    <source>
        <dbReference type="Proteomes" id="UP000694865"/>
    </source>
</evidence>
<dbReference type="InterPro" id="IPR007110">
    <property type="entry name" value="Ig-like_dom"/>
</dbReference>
<dbReference type="GeneID" id="102808616"/>
<keyword evidence="4" id="KW-1185">Reference proteome</keyword>
<evidence type="ECO:0000256" key="2">
    <source>
        <dbReference type="SAM" id="SignalP"/>
    </source>
</evidence>
<protein>
    <submittedName>
        <fullName evidence="5">Poliovirus receptor-related protein 4-like</fullName>
    </submittedName>
</protein>
<dbReference type="SUPFAM" id="SSF48726">
    <property type="entry name" value="Immunoglobulin"/>
    <property type="match status" value="1"/>
</dbReference>
<accession>A0ABM0MI14</accession>